<comment type="caution">
    <text evidence="1">The sequence shown here is derived from an EMBL/GenBank/DDBJ whole genome shotgun (WGS) entry which is preliminary data.</text>
</comment>
<protein>
    <submittedName>
        <fullName evidence="1">Alpha/beta-hydrolase</fullName>
    </submittedName>
</protein>
<proteinExistence type="predicted"/>
<gene>
    <name evidence="1" type="ORF">FA95DRAFT_1572536</name>
</gene>
<accession>A0ACB8RUF6</accession>
<dbReference type="Proteomes" id="UP000814033">
    <property type="component" value="Unassembled WGS sequence"/>
</dbReference>
<reference evidence="1" key="1">
    <citation type="submission" date="2021-02" db="EMBL/GenBank/DDBJ databases">
        <authorList>
            <consortium name="DOE Joint Genome Institute"/>
            <person name="Ahrendt S."/>
            <person name="Looney B.P."/>
            <person name="Miyauchi S."/>
            <person name="Morin E."/>
            <person name="Drula E."/>
            <person name="Courty P.E."/>
            <person name="Chicoki N."/>
            <person name="Fauchery L."/>
            <person name="Kohler A."/>
            <person name="Kuo A."/>
            <person name="Labutti K."/>
            <person name="Pangilinan J."/>
            <person name="Lipzen A."/>
            <person name="Riley R."/>
            <person name="Andreopoulos W."/>
            <person name="He G."/>
            <person name="Johnson J."/>
            <person name="Barry K.W."/>
            <person name="Grigoriev I.V."/>
            <person name="Nagy L."/>
            <person name="Hibbett D."/>
            <person name="Henrissat B."/>
            <person name="Matheny P.B."/>
            <person name="Labbe J."/>
            <person name="Martin F."/>
        </authorList>
    </citation>
    <scope>NUCLEOTIDE SEQUENCE</scope>
    <source>
        <strain evidence="1">FP105234-sp</strain>
    </source>
</reference>
<evidence type="ECO:0000313" key="1">
    <source>
        <dbReference type="EMBL" id="KAI0047406.1"/>
    </source>
</evidence>
<evidence type="ECO:0000313" key="2">
    <source>
        <dbReference type="Proteomes" id="UP000814033"/>
    </source>
</evidence>
<dbReference type="EMBL" id="MU275905">
    <property type="protein sequence ID" value="KAI0047406.1"/>
    <property type="molecule type" value="Genomic_DNA"/>
</dbReference>
<organism evidence="1 2">
    <name type="scientific">Auriscalpium vulgare</name>
    <dbReference type="NCBI Taxonomy" id="40419"/>
    <lineage>
        <taxon>Eukaryota</taxon>
        <taxon>Fungi</taxon>
        <taxon>Dikarya</taxon>
        <taxon>Basidiomycota</taxon>
        <taxon>Agaricomycotina</taxon>
        <taxon>Agaricomycetes</taxon>
        <taxon>Russulales</taxon>
        <taxon>Auriscalpiaceae</taxon>
        <taxon>Auriscalpium</taxon>
    </lineage>
</organism>
<keyword evidence="2" id="KW-1185">Reference proteome</keyword>
<reference evidence="1" key="2">
    <citation type="journal article" date="2022" name="New Phytol.">
        <title>Evolutionary transition to the ectomycorrhizal habit in the genomes of a hyperdiverse lineage of mushroom-forming fungi.</title>
        <authorList>
            <person name="Looney B."/>
            <person name="Miyauchi S."/>
            <person name="Morin E."/>
            <person name="Drula E."/>
            <person name="Courty P.E."/>
            <person name="Kohler A."/>
            <person name="Kuo A."/>
            <person name="LaButti K."/>
            <person name="Pangilinan J."/>
            <person name="Lipzen A."/>
            <person name="Riley R."/>
            <person name="Andreopoulos W."/>
            <person name="He G."/>
            <person name="Johnson J."/>
            <person name="Nolan M."/>
            <person name="Tritt A."/>
            <person name="Barry K.W."/>
            <person name="Grigoriev I.V."/>
            <person name="Nagy L.G."/>
            <person name="Hibbett D."/>
            <person name="Henrissat B."/>
            <person name="Matheny P.B."/>
            <person name="Labbe J."/>
            <person name="Martin F.M."/>
        </authorList>
    </citation>
    <scope>NUCLEOTIDE SEQUENCE</scope>
    <source>
        <strain evidence="1">FP105234-sp</strain>
    </source>
</reference>
<name>A0ACB8RUF6_9AGAM</name>
<sequence length="310" mass="32324">MLFSAALVSLVPLLAAAAPLVDRADNTAATTTVSDTDDFVRPAQFARIAYCSSEAVQSWNCGDPCKALGLGSVQPLAVGGDGGATPRFFVAHDNTTNSVVVAHQGTDADNPLSVINDLKFLKSPINSTLFPNAGDDVEVHRGFAEAQGRTADTVLSTVKDALTTFNTNKILVTGHSLGAAIATMDALMLRQNLDPSTAITTTVFGLPRGGNQAYADMVDSQLGSDYTFITHKNDPVPVVPPRVLGFQHSAGEVHITATDDSTGEATNTVACPGQENANCQDGNSLLSTSVADHLGPYFADVSMSRSNCPL</sequence>